<dbReference type="PANTHER" id="PTHR30540:SF108">
    <property type="entry name" value="POTASSIUM TRANSPORTER 3"/>
    <property type="match status" value="1"/>
</dbReference>
<evidence type="ECO:0000256" key="14">
    <source>
        <dbReference type="ARBA" id="ARBA00022837"/>
    </source>
</evidence>
<keyword evidence="5 25" id="KW-0633">Potassium transport</keyword>
<feature type="compositionally biased region" description="Low complexity" evidence="26">
    <location>
        <begin position="37"/>
        <end position="48"/>
    </location>
</feature>
<keyword evidence="30" id="KW-1185">Reference proteome</keyword>
<dbReference type="InterPro" id="IPR002048">
    <property type="entry name" value="EF_hand_dom"/>
</dbReference>
<keyword evidence="13" id="KW-0418">Kinase</keyword>
<dbReference type="Pfam" id="PF02705">
    <property type="entry name" value="K_trans"/>
    <property type="match status" value="1"/>
</dbReference>
<feature type="domain" description="EF-hand" evidence="28">
    <location>
        <begin position="417"/>
        <end position="452"/>
    </location>
</feature>
<keyword evidence="10" id="KW-0479">Metal-binding</keyword>
<comment type="subcellular location">
    <subcellularLocation>
        <location evidence="1">Cell membrane</location>
        <topology evidence="1">Multi-pass membrane protein</topology>
    </subcellularLocation>
    <subcellularLocation>
        <location evidence="25">Membrane</location>
        <topology evidence="25">Multi-pass membrane protein</topology>
    </subcellularLocation>
</comment>
<comment type="catalytic activity">
    <reaction evidence="23">
        <text>L-seryl-[protein] + ATP = O-phospho-L-seryl-[protein] + ADP + H(+)</text>
        <dbReference type="Rhea" id="RHEA:17989"/>
        <dbReference type="Rhea" id="RHEA-COMP:9863"/>
        <dbReference type="Rhea" id="RHEA-COMP:11604"/>
        <dbReference type="ChEBI" id="CHEBI:15378"/>
        <dbReference type="ChEBI" id="CHEBI:29999"/>
        <dbReference type="ChEBI" id="CHEBI:30616"/>
        <dbReference type="ChEBI" id="CHEBI:83421"/>
        <dbReference type="ChEBI" id="CHEBI:456216"/>
        <dbReference type="EC" id="2.7.11.1"/>
    </reaction>
</comment>
<dbReference type="Proteomes" id="UP000467841">
    <property type="component" value="Unassembled WGS sequence"/>
</dbReference>
<comment type="catalytic activity">
    <reaction evidence="22">
        <text>L-threonyl-[protein] + ATP = O-phospho-L-threonyl-[protein] + ADP + H(+)</text>
        <dbReference type="Rhea" id="RHEA:46608"/>
        <dbReference type="Rhea" id="RHEA-COMP:11060"/>
        <dbReference type="Rhea" id="RHEA-COMP:11605"/>
        <dbReference type="ChEBI" id="CHEBI:15378"/>
        <dbReference type="ChEBI" id="CHEBI:30013"/>
        <dbReference type="ChEBI" id="CHEBI:30616"/>
        <dbReference type="ChEBI" id="CHEBI:61977"/>
        <dbReference type="ChEBI" id="CHEBI:456216"/>
        <dbReference type="EC" id="2.7.11.1"/>
    </reaction>
</comment>
<comment type="function">
    <text evidence="25">Potassium transporter.</text>
</comment>
<evidence type="ECO:0000256" key="4">
    <source>
        <dbReference type="ARBA" id="ARBA00022527"/>
    </source>
</evidence>
<dbReference type="PROSITE" id="PS50011">
    <property type="entry name" value="PROTEIN_KINASE_DOM"/>
    <property type="match status" value="1"/>
</dbReference>
<evidence type="ECO:0000256" key="26">
    <source>
        <dbReference type="SAM" id="MobiDB-lite"/>
    </source>
</evidence>
<keyword evidence="4" id="KW-0723">Serine/threonine-protein kinase</keyword>
<evidence type="ECO:0000256" key="9">
    <source>
        <dbReference type="ARBA" id="ARBA00022707"/>
    </source>
</evidence>
<keyword evidence="17 25" id="KW-1133">Transmembrane helix</keyword>
<evidence type="ECO:0000313" key="29">
    <source>
        <dbReference type="EMBL" id="CAA7037431.1"/>
    </source>
</evidence>
<dbReference type="InterPro" id="IPR011009">
    <property type="entry name" value="Kinase-like_dom_sf"/>
</dbReference>
<dbReference type="SUPFAM" id="SSF47473">
    <property type="entry name" value="EF-hand"/>
    <property type="match status" value="1"/>
</dbReference>
<evidence type="ECO:0000256" key="16">
    <source>
        <dbReference type="ARBA" id="ARBA00022958"/>
    </source>
</evidence>
<comment type="similarity">
    <text evidence="21">Belongs to the protein kinase superfamily. Ser/Thr protein kinase family. CDPK subfamily.</text>
</comment>
<feature type="transmembrane region" description="Helical" evidence="25">
    <location>
        <begin position="835"/>
        <end position="855"/>
    </location>
</feature>
<evidence type="ECO:0000256" key="2">
    <source>
        <dbReference type="ARBA" id="ARBA00008440"/>
    </source>
</evidence>
<feature type="transmembrane region" description="Helical" evidence="25">
    <location>
        <begin position="1090"/>
        <end position="1108"/>
    </location>
</feature>
<dbReference type="GO" id="GO:0005886">
    <property type="term" value="C:plasma membrane"/>
    <property type="evidence" value="ECO:0007669"/>
    <property type="project" value="UniProtKB-SubCell"/>
</dbReference>
<keyword evidence="9" id="KW-0519">Myristate</keyword>
<dbReference type="Gene3D" id="1.10.510.10">
    <property type="entry name" value="Transferase(Phosphotransferase) domain 1"/>
    <property type="match status" value="1"/>
</dbReference>
<evidence type="ECO:0000256" key="21">
    <source>
        <dbReference type="ARBA" id="ARBA00024334"/>
    </source>
</evidence>
<keyword evidence="16 25" id="KW-0630">Potassium</keyword>
<organism evidence="29 30">
    <name type="scientific">Microthlaspi erraticum</name>
    <dbReference type="NCBI Taxonomy" id="1685480"/>
    <lineage>
        <taxon>Eukaryota</taxon>
        <taxon>Viridiplantae</taxon>
        <taxon>Streptophyta</taxon>
        <taxon>Embryophyta</taxon>
        <taxon>Tracheophyta</taxon>
        <taxon>Spermatophyta</taxon>
        <taxon>Magnoliopsida</taxon>
        <taxon>eudicotyledons</taxon>
        <taxon>Gunneridae</taxon>
        <taxon>Pentapetalae</taxon>
        <taxon>rosids</taxon>
        <taxon>malvids</taxon>
        <taxon>Brassicales</taxon>
        <taxon>Brassicaceae</taxon>
        <taxon>Coluteocarpeae</taxon>
        <taxon>Microthlaspi</taxon>
    </lineage>
</organism>
<dbReference type="PROSITE" id="PS00108">
    <property type="entry name" value="PROTEIN_KINASE_ST"/>
    <property type="match status" value="1"/>
</dbReference>
<evidence type="ECO:0000256" key="20">
    <source>
        <dbReference type="ARBA" id="ARBA00023288"/>
    </source>
</evidence>
<comment type="similarity">
    <text evidence="2 25">Belongs to the HAK/KUP transporter (TC 2.A.72.3) family.</text>
</comment>
<dbReference type="InterPro" id="IPR003855">
    <property type="entry name" value="K+_transporter"/>
</dbReference>
<dbReference type="InterPro" id="IPR053951">
    <property type="entry name" value="K_trans_N"/>
</dbReference>
<feature type="transmembrane region" description="Helical" evidence="25">
    <location>
        <begin position="923"/>
        <end position="947"/>
    </location>
</feature>
<keyword evidence="14" id="KW-0106">Calcium</keyword>
<evidence type="ECO:0000259" key="27">
    <source>
        <dbReference type="PROSITE" id="PS50011"/>
    </source>
</evidence>
<dbReference type="PROSITE" id="PS00107">
    <property type="entry name" value="PROTEIN_KINASE_ATP"/>
    <property type="match status" value="1"/>
</dbReference>
<dbReference type="PROSITE" id="PS00018">
    <property type="entry name" value="EF_HAND_1"/>
    <property type="match status" value="3"/>
</dbReference>
<dbReference type="InterPro" id="IPR017441">
    <property type="entry name" value="Protein_kinase_ATP_BS"/>
</dbReference>
<feature type="transmembrane region" description="Helical" evidence="25">
    <location>
        <begin position="988"/>
        <end position="1007"/>
    </location>
</feature>
<evidence type="ECO:0000256" key="15">
    <source>
        <dbReference type="ARBA" id="ARBA00022840"/>
    </source>
</evidence>
<evidence type="ECO:0000256" key="17">
    <source>
        <dbReference type="ARBA" id="ARBA00022989"/>
    </source>
</evidence>
<dbReference type="CDD" id="cd00051">
    <property type="entry name" value="EFh"/>
    <property type="match status" value="2"/>
</dbReference>
<dbReference type="OrthoDB" id="504708at2759"/>
<keyword evidence="7" id="KW-0808">Transferase</keyword>
<feature type="transmembrane region" description="Helical" evidence="25">
    <location>
        <begin position="600"/>
        <end position="620"/>
    </location>
</feature>
<evidence type="ECO:0000256" key="11">
    <source>
        <dbReference type="ARBA" id="ARBA00022737"/>
    </source>
</evidence>
<feature type="transmembrane region" description="Helical" evidence="25">
    <location>
        <begin position="875"/>
        <end position="902"/>
    </location>
</feature>
<dbReference type="GO" id="GO:0005524">
    <property type="term" value="F:ATP binding"/>
    <property type="evidence" value="ECO:0007669"/>
    <property type="project" value="UniProtKB-UniRule"/>
</dbReference>
<dbReference type="InterPro" id="IPR011992">
    <property type="entry name" value="EF-hand-dom_pair"/>
</dbReference>
<dbReference type="FunFam" id="1.10.238.10:FF:000015">
    <property type="entry name" value="Calcium-dependent protein kinase 1"/>
    <property type="match status" value="1"/>
</dbReference>
<feature type="transmembrane region" description="Helical" evidence="25">
    <location>
        <begin position="1013"/>
        <end position="1030"/>
    </location>
</feature>
<keyword evidence="20" id="KW-0449">Lipoprotein</keyword>
<sequence>MGHRHSKSKSSDPPPSHSASAGNVVHHVKPAGERRGSTGSTSGPVGSSSGSGTGGSRSTTSAQQNGRILGRPMEDVRRTYEFGRELGRGQFGVTYLVTHKETKKIFACKSIPTRRLVHRDDIEDVRREVQIMHHLSGHRNIVDLKGAYEDRHSVNLIMELCEGGELFDRIIAKGHYSERAAADLCRQMVMVVHSCHSMGVMHRDLKPENFLFLSQDENSALKATDFGLSVFFKPGDMFKDLVGSAYYVAPEVLRRNYGPEADIWSAGVILFILLSGVPPFWGENEAGIFDAILQGQLDFSADPWPAVSNGAKDLVKKMLKYDAKDRLSAAEVLNHPWIREDGEASDKPLDNAVLSRMKQFRAMNKLKKMALKVIAENLSEEEIIGLKEMFKSLDTDNNGIVTLEELRSGLPKLGSKISEAEIKQLMEAADMDGDGSIDYLEFISATMHMNRIEREDHLYTAFQYFDNDNSGYITMEELEQAMKKYNMGDDKSIKEIIAEVDTDRDGKINYEEFVAMMKKGNPELVTNRRRVNISSSSDAASYSPAAVAMADRRNRCNQVLLLAYQSFGLVFGDLSISPLYVYKCTFYGGLRHHQSEDTIFGAFSLIFWTITLLSLIKYMVFVLSADDNGEGGIFALYALLCRHARFSLLPNQQAADEEISTYYGPGDASRNLHNSAFKSLIERNKRSKTALLVLVLVGTSMVITIGVLTPAISVSSSIDGLAAKTNLKHSTMVMIACALLVGLFVLQHRGTNKVAFLFAPIMILWLLSIATIGLYNVVTWNPSVYKALSPYYVYVFFRNTGIDGWLSLGGILLCITGTEAIFAELGQFTATSIRFAFCCVVYPCLVLQYMGQAAFLSKNFSALPTSFYASIPDPFFWPVLMMAMLAAMVASQAVIFATFSIVKQCYALGCFPRVKIVHKPRWVLGQIYIPEINWVVMLLTLAVTICFQDTRHIAFAFGLACMTLAFVTTWLMPLIINFVWNRHVTFSVLFILFFGTIELVFVASALVKIPKGAWITLFLSLFFTFLTYVWHYGSRKKYLCDQHNKVPMKQILSLGPSLGIIKVPGMGLIYTELASGVPATFTHFLTNLPAFYQVVVFVCCKTVPIPYVPQKERYLIGRIGPKTYRMYRCIIRAGYKDVNKDGDDFEDELVMSIAEFIQLESEGYGGSNTDRSIDGRLAVVKASNKFGTRLSRSISEANIAGSSRSQTTVTNSKSPALLRLRAEYEQELPRLSMRRMFQFRPMDTKFRQPQVKEELFDLVNAKDAEVAYIVGSGHVKAKRNSVFVKRLVINVAYSFLRKNCRSPGVMLNIPHICLIKVGMNYSL</sequence>
<feature type="transmembrane region" description="Helical" evidence="25">
    <location>
        <begin position="559"/>
        <end position="580"/>
    </location>
</feature>
<proteinExistence type="inferred from homology"/>
<feature type="transmembrane region" description="Helical" evidence="25">
    <location>
        <begin position="754"/>
        <end position="778"/>
    </location>
</feature>
<evidence type="ECO:0000256" key="5">
    <source>
        <dbReference type="ARBA" id="ARBA00022538"/>
    </source>
</evidence>
<comment type="caution">
    <text evidence="25">Lacks conserved residue(s) required for the propagation of feature annotation.</text>
</comment>
<dbReference type="InterPro" id="IPR008271">
    <property type="entry name" value="Ser/Thr_kinase_AS"/>
</dbReference>
<dbReference type="SUPFAM" id="SSF56112">
    <property type="entry name" value="Protein kinase-like (PK-like)"/>
    <property type="match status" value="1"/>
</dbReference>
<feature type="domain" description="EF-hand" evidence="28">
    <location>
        <begin position="381"/>
        <end position="416"/>
    </location>
</feature>
<evidence type="ECO:0000256" key="1">
    <source>
        <dbReference type="ARBA" id="ARBA00004651"/>
    </source>
</evidence>
<evidence type="ECO:0000256" key="13">
    <source>
        <dbReference type="ARBA" id="ARBA00022777"/>
    </source>
</evidence>
<evidence type="ECO:0000256" key="23">
    <source>
        <dbReference type="ARBA" id="ARBA00048679"/>
    </source>
</evidence>
<feature type="domain" description="EF-hand" evidence="28">
    <location>
        <begin position="488"/>
        <end position="523"/>
    </location>
</feature>
<dbReference type="Pfam" id="PF13499">
    <property type="entry name" value="EF-hand_7"/>
    <property type="match status" value="2"/>
</dbReference>
<feature type="transmembrane region" description="Helical" evidence="25">
    <location>
        <begin position="729"/>
        <end position="747"/>
    </location>
</feature>
<dbReference type="PANTHER" id="PTHR30540">
    <property type="entry name" value="OSMOTIC STRESS POTASSIUM TRANSPORTER"/>
    <property type="match status" value="1"/>
</dbReference>
<evidence type="ECO:0000256" key="7">
    <source>
        <dbReference type="ARBA" id="ARBA00022679"/>
    </source>
</evidence>
<dbReference type="CDD" id="cd05117">
    <property type="entry name" value="STKc_CAMK"/>
    <property type="match status" value="1"/>
</dbReference>
<name>A0A6D2JLT3_9BRAS</name>
<evidence type="ECO:0000256" key="3">
    <source>
        <dbReference type="ARBA" id="ARBA00022448"/>
    </source>
</evidence>
<evidence type="ECO:0000256" key="12">
    <source>
        <dbReference type="ARBA" id="ARBA00022741"/>
    </source>
</evidence>
<dbReference type="GO" id="GO:0005509">
    <property type="term" value="F:calcium ion binding"/>
    <property type="evidence" value="ECO:0007669"/>
    <property type="project" value="InterPro"/>
</dbReference>
<keyword evidence="3" id="KW-0813">Transport</keyword>
<keyword evidence="15 24" id="KW-0067">ATP-binding</keyword>
<feature type="transmembrane region" description="Helical" evidence="25">
    <location>
        <begin position="1051"/>
        <end position="1070"/>
    </location>
</feature>
<evidence type="ECO:0000256" key="6">
    <source>
        <dbReference type="ARBA" id="ARBA00022553"/>
    </source>
</evidence>
<dbReference type="InterPro" id="IPR000719">
    <property type="entry name" value="Prot_kinase_dom"/>
</dbReference>
<feature type="domain" description="Protein kinase" evidence="27">
    <location>
        <begin position="80"/>
        <end position="338"/>
    </location>
</feature>
<accession>A0A6D2JLT3</accession>
<evidence type="ECO:0000256" key="24">
    <source>
        <dbReference type="PROSITE-ProRule" id="PRU10141"/>
    </source>
</evidence>
<evidence type="ECO:0000256" key="25">
    <source>
        <dbReference type="RuleBase" id="RU321113"/>
    </source>
</evidence>
<dbReference type="FunFam" id="1.10.510.10:FF:000056">
    <property type="entry name" value="calcium-dependent protein kinase 1"/>
    <property type="match status" value="1"/>
</dbReference>
<dbReference type="FunFam" id="3.30.200.20:FF:000004">
    <property type="entry name" value="Calcium-dependent protein kinase 1"/>
    <property type="match status" value="1"/>
</dbReference>
<keyword evidence="11" id="KW-0677">Repeat</keyword>
<feature type="transmembrane region" description="Helical" evidence="25">
    <location>
        <begin position="804"/>
        <end position="823"/>
    </location>
</feature>
<reference evidence="29" key="1">
    <citation type="submission" date="2020-01" db="EMBL/GenBank/DDBJ databases">
        <authorList>
            <person name="Mishra B."/>
        </authorList>
    </citation>
    <scope>NUCLEOTIDE SEQUENCE [LARGE SCALE GENOMIC DNA]</scope>
</reference>
<dbReference type="Pfam" id="PF00069">
    <property type="entry name" value="Pkinase"/>
    <property type="match status" value="1"/>
</dbReference>
<evidence type="ECO:0000259" key="28">
    <source>
        <dbReference type="PROSITE" id="PS50222"/>
    </source>
</evidence>
<dbReference type="InterPro" id="IPR018247">
    <property type="entry name" value="EF_Hand_1_Ca_BS"/>
</dbReference>
<feature type="domain" description="EF-hand" evidence="28">
    <location>
        <begin position="453"/>
        <end position="487"/>
    </location>
</feature>
<dbReference type="GO" id="GO:0015079">
    <property type="term" value="F:potassium ion transmembrane transporter activity"/>
    <property type="evidence" value="ECO:0007669"/>
    <property type="project" value="UniProtKB-UniRule"/>
</dbReference>
<dbReference type="GO" id="GO:0004674">
    <property type="term" value="F:protein serine/threonine kinase activity"/>
    <property type="evidence" value="ECO:0007669"/>
    <property type="project" value="UniProtKB-KW"/>
</dbReference>
<dbReference type="InterPro" id="IPR053952">
    <property type="entry name" value="K_trans_C"/>
</dbReference>
<dbReference type="Gene3D" id="1.10.238.10">
    <property type="entry name" value="EF-hand"/>
    <property type="match status" value="1"/>
</dbReference>
<protein>
    <recommendedName>
        <fullName evidence="25">Potassium transporter</fullName>
    </recommendedName>
</protein>
<dbReference type="PROSITE" id="PS50222">
    <property type="entry name" value="EF_HAND_2"/>
    <property type="match status" value="4"/>
</dbReference>
<dbReference type="Gene3D" id="3.30.200.20">
    <property type="entry name" value="Phosphorylase Kinase, domain 1"/>
    <property type="match status" value="1"/>
</dbReference>
<feature type="region of interest" description="Disordered" evidence="26">
    <location>
        <begin position="1"/>
        <end position="73"/>
    </location>
</feature>
<keyword evidence="6" id="KW-0597">Phosphoprotein</keyword>
<evidence type="ECO:0000256" key="8">
    <source>
        <dbReference type="ARBA" id="ARBA00022692"/>
    </source>
</evidence>
<evidence type="ECO:0000256" key="19">
    <source>
        <dbReference type="ARBA" id="ARBA00023136"/>
    </source>
</evidence>
<evidence type="ECO:0000256" key="22">
    <source>
        <dbReference type="ARBA" id="ARBA00047899"/>
    </source>
</evidence>
<evidence type="ECO:0000256" key="18">
    <source>
        <dbReference type="ARBA" id="ARBA00023065"/>
    </source>
</evidence>
<keyword evidence="8 25" id="KW-0812">Transmembrane</keyword>
<dbReference type="SMART" id="SM00220">
    <property type="entry name" value="S_TKc"/>
    <property type="match status" value="1"/>
</dbReference>
<evidence type="ECO:0000313" key="30">
    <source>
        <dbReference type="Proteomes" id="UP000467841"/>
    </source>
</evidence>
<feature type="transmembrane region" description="Helical" evidence="25">
    <location>
        <begin position="953"/>
        <end position="976"/>
    </location>
</feature>
<gene>
    <name evidence="29" type="ORF">MERR_LOCUS24666</name>
</gene>
<keyword evidence="12 24" id="KW-0547">Nucleotide-binding</keyword>
<feature type="transmembrane region" description="Helical" evidence="25">
    <location>
        <begin position="689"/>
        <end position="709"/>
    </location>
</feature>
<dbReference type="SMART" id="SM00054">
    <property type="entry name" value="EFh"/>
    <property type="match status" value="4"/>
</dbReference>
<keyword evidence="18 25" id="KW-0406">Ion transport</keyword>
<evidence type="ECO:0000256" key="10">
    <source>
        <dbReference type="ARBA" id="ARBA00022723"/>
    </source>
</evidence>
<feature type="binding site" evidence="24">
    <location>
        <position position="109"/>
    </location>
    <ligand>
        <name>ATP</name>
        <dbReference type="ChEBI" id="CHEBI:30616"/>
    </ligand>
</feature>
<keyword evidence="19 25" id="KW-0472">Membrane</keyword>
<comment type="caution">
    <text evidence="29">The sequence shown here is derived from an EMBL/GenBank/DDBJ whole genome shotgun (WGS) entry which is preliminary data.</text>
</comment>
<dbReference type="Pfam" id="PF22776">
    <property type="entry name" value="K_trans_C"/>
    <property type="match status" value="1"/>
</dbReference>
<dbReference type="EMBL" id="CACVBM020001174">
    <property type="protein sequence ID" value="CAA7037431.1"/>
    <property type="molecule type" value="Genomic_DNA"/>
</dbReference>
<dbReference type="NCBIfam" id="TIGR00794">
    <property type="entry name" value="kup"/>
    <property type="match status" value="1"/>
</dbReference>